<dbReference type="InterPro" id="IPR018502">
    <property type="entry name" value="Annexin_repeat"/>
</dbReference>
<evidence type="ECO:0000256" key="12">
    <source>
        <dbReference type="ARBA" id="ARBA00032249"/>
    </source>
</evidence>
<evidence type="ECO:0000256" key="13">
    <source>
        <dbReference type="ARBA" id="ARBA00093399"/>
    </source>
</evidence>
<dbReference type="GO" id="GO:0004859">
    <property type="term" value="F:phospholipase inhibitor activity"/>
    <property type="evidence" value="ECO:0007669"/>
    <property type="project" value="InterPro"/>
</dbReference>
<comment type="subcellular location">
    <subcellularLocation>
        <location evidence="1">Secreted</location>
        <location evidence="1">Extracellular space</location>
        <location evidence="1">Extracellular matrix</location>
        <location evidence="1">Basement membrane</location>
    </subcellularLocation>
</comment>
<dbReference type="GO" id="GO:0005886">
    <property type="term" value="C:plasma membrane"/>
    <property type="evidence" value="ECO:0007669"/>
    <property type="project" value="TreeGrafter"/>
</dbReference>
<reference evidence="14 15" key="1">
    <citation type="submission" date="2019-06" db="EMBL/GenBank/DDBJ databases">
        <title>Discovery of a novel chromosome fission-fusion reversal in muntjac.</title>
        <authorList>
            <person name="Mudd A.B."/>
            <person name="Bredeson J.V."/>
            <person name="Baum R."/>
            <person name="Hockemeyer D."/>
            <person name="Rokhsar D.S."/>
        </authorList>
    </citation>
    <scope>NUCLEOTIDE SEQUENCE [LARGE SCALE GENOMIC DNA]</scope>
    <source>
        <strain evidence="14">UCam_UCB_Mr</strain>
        <tissue evidence="14">Fibroblast cell line</tissue>
    </source>
</reference>
<comment type="function">
    <text evidence="13">Calcium-regulated membrane-binding protein whose affinity for calcium is greatly enhanced by anionic phospholipids. It binds two calcium ions with high affinity. May be involved in heat-stress response. Inhibits PCSK9-enhanced LDLR degradation, probably reduces PCSK9 protein levels via a translational mechanism but also competes with LDLR for binding with PCSK9. Binds to endosomes damaged by phagocytosis of particulate wear debris and participates in endosomal membrane stabilization, thereby limiting NLRP3 inflammasome activation. Required for endothelial cell surface plasmin generation and may support fibrinolytic surveillance and neoangiogenesis.</text>
</comment>
<comment type="similarity">
    <text evidence="2">Belongs to the annexin family.</text>
</comment>
<dbReference type="AlphaFoldDB" id="A0A5N3XZ10"/>
<dbReference type="Pfam" id="PF00191">
    <property type="entry name" value="Annexin"/>
    <property type="match status" value="1"/>
</dbReference>
<evidence type="ECO:0000313" key="15">
    <source>
        <dbReference type="Proteomes" id="UP000326062"/>
    </source>
</evidence>
<evidence type="ECO:0000256" key="10">
    <source>
        <dbReference type="ARBA" id="ARBA00023216"/>
    </source>
</evidence>
<dbReference type="GO" id="GO:0005509">
    <property type="term" value="F:calcium ion binding"/>
    <property type="evidence" value="ECO:0007669"/>
    <property type="project" value="InterPro"/>
</dbReference>
<dbReference type="Proteomes" id="UP000326062">
    <property type="component" value="Chromosome 4"/>
</dbReference>
<evidence type="ECO:0000256" key="4">
    <source>
        <dbReference type="ARBA" id="ARBA00022525"/>
    </source>
</evidence>
<dbReference type="PANTHER" id="PTHR10502">
    <property type="entry name" value="ANNEXIN"/>
    <property type="match status" value="1"/>
</dbReference>
<proteinExistence type="inferred from homology"/>
<keyword evidence="6" id="KW-0597">Phosphoprotein</keyword>
<gene>
    <name evidence="14" type="ORF">FD755_010026</name>
</gene>
<dbReference type="GO" id="GO:0005544">
    <property type="term" value="F:calcium-dependent phospholipid binding"/>
    <property type="evidence" value="ECO:0007669"/>
    <property type="project" value="UniProtKB-KW"/>
</dbReference>
<keyword evidence="15" id="KW-1185">Reference proteome</keyword>
<comment type="caution">
    <text evidence="14">The sequence shown here is derived from an EMBL/GenBank/DDBJ whole genome shotgun (WGS) entry which is preliminary data.</text>
</comment>
<dbReference type="GO" id="GO:0001786">
    <property type="term" value="F:phosphatidylserine binding"/>
    <property type="evidence" value="ECO:0007669"/>
    <property type="project" value="TreeGrafter"/>
</dbReference>
<evidence type="ECO:0000256" key="7">
    <source>
        <dbReference type="ARBA" id="ARBA00022737"/>
    </source>
</evidence>
<dbReference type="PRINTS" id="PR00198">
    <property type="entry name" value="ANNEXINII"/>
</dbReference>
<dbReference type="GO" id="GO:0005737">
    <property type="term" value="C:cytoplasm"/>
    <property type="evidence" value="ECO:0007669"/>
    <property type="project" value="TreeGrafter"/>
</dbReference>
<name>A0A5N3XZ10_MUNRE</name>
<dbReference type="GO" id="GO:1905602">
    <property type="term" value="P:positive regulation of receptor-mediated endocytosis involved in cholesterol transport"/>
    <property type="evidence" value="ECO:0007669"/>
    <property type="project" value="TreeGrafter"/>
</dbReference>
<keyword evidence="8" id="KW-0106">Calcium</keyword>
<dbReference type="GO" id="GO:0005634">
    <property type="term" value="C:nucleus"/>
    <property type="evidence" value="ECO:0007669"/>
    <property type="project" value="TreeGrafter"/>
</dbReference>
<evidence type="ECO:0000256" key="5">
    <source>
        <dbReference type="ARBA" id="ARBA00022530"/>
    </source>
</evidence>
<accession>A0A5N3XZ10</accession>
<evidence type="ECO:0000256" key="9">
    <source>
        <dbReference type="ARBA" id="ARBA00022869"/>
    </source>
</evidence>
<dbReference type="InterPro" id="IPR002389">
    <property type="entry name" value="ANX2"/>
</dbReference>
<evidence type="ECO:0000256" key="3">
    <source>
        <dbReference type="ARBA" id="ARBA00013400"/>
    </source>
</evidence>
<keyword evidence="4" id="KW-0964">Secreted</keyword>
<evidence type="ECO:0000256" key="11">
    <source>
        <dbReference type="ARBA" id="ARBA00023302"/>
    </source>
</evidence>
<protein>
    <recommendedName>
        <fullName evidence="3">Annexin A2</fullName>
    </recommendedName>
    <alternativeName>
        <fullName evidence="12">Annexin-2</fullName>
    </alternativeName>
</protein>
<dbReference type="PROSITE" id="PS51897">
    <property type="entry name" value="ANNEXIN_2"/>
    <property type="match status" value="1"/>
</dbReference>
<evidence type="ECO:0000256" key="8">
    <source>
        <dbReference type="ARBA" id="ARBA00022837"/>
    </source>
</evidence>
<keyword evidence="9" id="KW-0084">Basement membrane</keyword>
<organism evidence="14 15">
    <name type="scientific">Muntiacus reevesi</name>
    <name type="common">Reeves' muntjac</name>
    <name type="synonym">Cervus reevesi</name>
    <dbReference type="NCBI Taxonomy" id="9886"/>
    <lineage>
        <taxon>Eukaryota</taxon>
        <taxon>Metazoa</taxon>
        <taxon>Chordata</taxon>
        <taxon>Craniata</taxon>
        <taxon>Vertebrata</taxon>
        <taxon>Euteleostomi</taxon>
        <taxon>Mammalia</taxon>
        <taxon>Eutheria</taxon>
        <taxon>Laurasiatheria</taxon>
        <taxon>Artiodactyla</taxon>
        <taxon>Ruminantia</taxon>
        <taxon>Pecora</taxon>
        <taxon>Cervidae</taxon>
        <taxon>Muntiacinae</taxon>
        <taxon>Muntiacus</taxon>
    </lineage>
</organism>
<evidence type="ECO:0000256" key="2">
    <source>
        <dbReference type="ARBA" id="ARBA00007831"/>
    </source>
</evidence>
<dbReference type="GO" id="GO:0008092">
    <property type="term" value="F:cytoskeletal protein binding"/>
    <property type="evidence" value="ECO:0007669"/>
    <property type="project" value="InterPro"/>
</dbReference>
<evidence type="ECO:0000313" key="14">
    <source>
        <dbReference type="EMBL" id="KAB0378448.1"/>
    </source>
</evidence>
<dbReference type="Gene3D" id="1.10.220.10">
    <property type="entry name" value="Annexin"/>
    <property type="match status" value="2"/>
</dbReference>
<keyword evidence="7" id="KW-0677">Repeat</keyword>
<keyword evidence="5" id="KW-0272">Extracellular matrix</keyword>
<evidence type="ECO:0000256" key="1">
    <source>
        <dbReference type="ARBA" id="ARBA00004302"/>
    </source>
</evidence>
<keyword evidence="11" id="KW-0111">Calcium/phospholipid-binding</keyword>
<dbReference type="PANTHER" id="PTHR10502:SF18">
    <property type="entry name" value="ANNEXIN A2-RELATED"/>
    <property type="match status" value="1"/>
</dbReference>
<dbReference type="GO" id="GO:0012506">
    <property type="term" value="C:vesicle membrane"/>
    <property type="evidence" value="ECO:0007669"/>
    <property type="project" value="TreeGrafter"/>
</dbReference>
<dbReference type="GO" id="GO:0005604">
    <property type="term" value="C:basement membrane"/>
    <property type="evidence" value="ECO:0007669"/>
    <property type="project" value="UniProtKB-SubCell"/>
</dbReference>
<dbReference type="InterPro" id="IPR001464">
    <property type="entry name" value="Annexin"/>
</dbReference>
<dbReference type="InterPro" id="IPR037104">
    <property type="entry name" value="Annexin_sf"/>
</dbReference>
<sequence length="238" mass="27111">MSTIHEILCKLTFLGDHFTPPSAHGLVKAYTRFHDEWDALNIKTTFKTKGVDEPCLCHLEAVILGLLKTPARYDASEPKASMKGLGVDEDSLTEIICSSTNQELQEINRVYEEMYRTENGSAVDYELLDQDTCYLHDAGVKRKGTNVPKCTGIMTEWSVCHFLKVFESIKKEVKGDLEDVFLNLVQCIRNKPLYFADRLYVLIRIPRSDMDMLKIRSDFKSNAKGDYQKALLYPRGGD</sequence>
<keyword evidence="10" id="KW-0041">Annexin</keyword>
<evidence type="ECO:0000256" key="6">
    <source>
        <dbReference type="ARBA" id="ARBA00022553"/>
    </source>
</evidence>
<dbReference type="SUPFAM" id="SSF47874">
    <property type="entry name" value="Annexin"/>
    <property type="match status" value="1"/>
</dbReference>
<dbReference type="EMBL" id="VCEB01000004">
    <property type="protein sequence ID" value="KAB0378448.1"/>
    <property type="molecule type" value="Genomic_DNA"/>
</dbReference>
<dbReference type="PRINTS" id="PR00196">
    <property type="entry name" value="ANNEXIN"/>
</dbReference>